<proteinExistence type="predicted"/>
<comment type="caution">
    <text evidence="2">The sequence shown here is derived from an EMBL/GenBank/DDBJ whole genome shotgun (WGS) entry which is preliminary data.</text>
</comment>
<keyword evidence="3" id="KW-1185">Reference proteome</keyword>
<name>A0ABQ8RXQ2_PERAM</name>
<organism evidence="2 3">
    <name type="scientific">Periplaneta americana</name>
    <name type="common">American cockroach</name>
    <name type="synonym">Blatta americana</name>
    <dbReference type="NCBI Taxonomy" id="6978"/>
    <lineage>
        <taxon>Eukaryota</taxon>
        <taxon>Metazoa</taxon>
        <taxon>Ecdysozoa</taxon>
        <taxon>Arthropoda</taxon>
        <taxon>Hexapoda</taxon>
        <taxon>Insecta</taxon>
        <taxon>Pterygota</taxon>
        <taxon>Neoptera</taxon>
        <taxon>Polyneoptera</taxon>
        <taxon>Dictyoptera</taxon>
        <taxon>Blattodea</taxon>
        <taxon>Blattoidea</taxon>
        <taxon>Blattidae</taxon>
        <taxon>Blattinae</taxon>
        <taxon>Periplaneta</taxon>
    </lineage>
</organism>
<dbReference type="InterPro" id="IPR032135">
    <property type="entry name" value="DUF4817"/>
</dbReference>
<dbReference type="Proteomes" id="UP001148838">
    <property type="component" value="Unassembled WGS sequence"/>
</dbReference>
<evidence type="ECO:0000313" key="3">
    <source>
        <dbReference type="Proteomes" id="UP001148838"/>
    </source>
</evidence>
<dbReference type="EMBL" id="JAJSOF020000040">
    <property type="protein sequence ID" value="KAJ4426473.1"/>
    <property type="molecule type" value="Genomic_DNA"/>
</dbReference>
<evidence type="ECO:0000313" key="2">
    <source>
        <dbReference type="EMBL" id="KAJ4426473.1"/>
    </source>
</evidence>
<gene>
    <name evidence="2" type="ORF">ANN_27287</name>
</gene>
<dbReference type="Pfam" id="PF16087">
    <property type="entry name" value="DUF4817"/>
    <property type="match status" value="1"/>
</dbReference>
<evidence type="ECO:0000259" key="1">
    <source>
        <dbReference type="Pfam" id="PF16087"/>
    </source>
</evidence>
<protein>
    <recommendedName>
        <fullName evidence="1">DUF4817 domain-containing protein</fullName>
    </recommendedName>
</protein>
<reference evidence="2 3" key="1">
    <citation type="journal article" date="2022" name="Allergy">
        <title>Genome assembly and annotation of Periplaneta americana reveal a comprehensive cockroach allergen profile.</title>
        <authorList>
            <person name="Wang L."/>
            <person name="Xiong Q."/>
            <person name="Saelim N."/>
            <person name="Wang L."/>
            <person name="Nong W."/>
            <person name="Wan A.T."/>
            <person name="Shi M."/>
            <person name="Liu X."/>
            <person name="Cao Q."/>
            <person name="Hui J.H.L."/>
            <person name="Sookrung N."/>
            <person name="Leung T.F."/>
            <person name="Tungtrongchitr A."/>
            <person name="Tsui S.K.W."/>
        </authorList>
    </citation>
    <scope>NUCLEOTIDE SEQUENCE [LARGE SCALE GENOMIC DNA]</scope>
    <source>
        <strain evidence="2">PWHHKU_190912</strain>
    </source>
</reference>
<accession>A0ABQ8RXQ2</accession>
<feature type="domain" description="DUF4817" evidence="1">
    <location>
        <begin position="4"/>
        <end position="56"/>
    </location>
</feature>
<sequence length="139" mass="16060">MQYTLNQRLFLVKQYWITNSITATQRTYQREFGVRNPPKRNTILGLVNKLETTGSLVSEKGKHRSSRRPTVVVDTFIVQNPAILSIIWNLWPPRSPDLTTPDNICYRGFRLFSDMHSKDNDGNVTEAGNPILSQKVMFY</sequence>